<protein>
    <recommendedName>
        <fullName evidence="4">Nuclear speckle splicing regulatory protein 1 N-terminal domain-containing protein</fullName>
    </recommendedName>
</protein>
<evidence type="ECO:0000256" key="1">
    <source>
        <dbReference type="ARBA" id="ARBA00010126"/>
    </source>
</evidence>
<feature type="domain" description="Nuclear speckle splicing regulatory protein 1 N-terminal" evidence="4">
    <location>
        <begin position="106"/>
        <end position="218"/>
    </location>
</feature>
<organism evidence="5 6">
    <name type="scientific">Cordyceps fumosorosea (strain ARSEF 2679)</name>
    <name type="common">Isaria fumosorosea</name>
    <dbReference type="NCBI Taxonomy" id="1081104"/>
    <lineage>
        <taxon>Eukaryota</taxon>
        <taxon>Fungi</taxon>
        <taxon>Dikarya</taxon>
        <taxon>Ascomycota</taxon>
        <taxon>Pezizomycotina</taxon>
        <taxon>Sordariomycetes</taxon>
        <taxon>Hypocreomycetidae</taxon>
        <taxon>Hypocreales</taxon>
        <taxon>Cordycipitaceae</taxon>
        <taxon>Cordyceps</taxon>
    </lineage>
</organism>
<dbReference type="AlphaFoldDB" id="A0A168EJG7"/>
<feature type="region of interest" description="Disordered" evidence="3">
    <location>
        <begin position="191"/>
        <end position="393"/>
    </location>
</feature>
<comment type="similarity">
    <text evidence="1">Belongs to the NSRP1 family.</text>
</comment>
<reference evidence="5 6" key="1">
    <citation type="journal article" date="2016" name="Genome Biol. Evol.">
        <title>Divergent and convergent evolution of fungal pathogenicity.</title>
        <authorList>
            <person name="Shang Y."/>
            <person name="Xiao G."/>
            <person name="Zheng P."/>
            <person name="Cen K."/>
            <person name="Zhan S."/>
            <person name="Wang C."/>
        </authorList>
    </citation>
    <scope>NUCLEOTIDE SEQUENCE [LARGE SCALE GENOMIC DNA]</scope>
    <source>
        <strain evidence="5 6">ARSEF 2679</strain>
    </source>
</reference>
<sequence length="412" mass="45940">MSKPLAFGLNLKKPSASKPAAPRRKPILGGDESDSDREDGDSNTKIQAIGGDLEDDFGASRPQLDSGPRKPKSKPGLAANGPPPKLNAKSQHNAMFGDLSSSLASRKNAAAAAEVDASVYEYDNVYDSFKPKKQATKEDVEKKPKYMKSLIQAADVRKRDLLIAEEKKIAREREAEGDEFADKEKFVTAAYKKQQEENRRIEEEEKKREEEEAKKNKAGGMSAFYRQMLDKDEQRHAESVRAAEEMAKNSSSKKDDANSGVEEDEEDDENAQAARARAMNEKGASVDVNEDGQVVDKRQLLRGGLNLDKRKAAATQQQQQQGRPAERERKDGHAQGQAGRRQAMRERQSRIMEEQLEQSMKRAFDEEEAKKEELERASKSRKTEGEISSAKERYLARKRAAEEAKKNGSAAP</sequence>
<gene>
    <name evidence="5" type="ORF">ISF_00787</name>
</gene>
<dbReference type="Proteomes" id="UP000076744">
    <property type="component" value="Unassembled WGS sequence"/>
</dbReference>
<feature type="compositionally biased region" description="Basic and acidic residues" evidence="3">
    <location>
        <begin position="228"/>
        <end position="257"/>
    </location>
</feature>
<dbReference type="OrthoDB" id="446635at2759"/>
<keyword evidence="6" id="KW-1185">Reference proteome</keyword>
<evidence type="ECO:0000256" key="3">
    <source>
        <dbReference type="SAM" id="MobiDB-lite"/>
    </source>
</evidence>
<name>A0A168EJG7_CORFA</name>
<evidence type="ECO:0000313" key="6">
    <source>
        <dbReference type="Proteomes" id="UP000076744"/>
    </source>
</evidence>
<feature type="compositionally biased region" description="Acidic residues" evidence="3">
    <location>
        <begin position="261"/>
        <end position="270"/>
    </location>
</feature>
<dbReference type="PANTHER" id="PTHR47845">
    <property type="entry name" value="NUCLEAR SPECKLE SPLICING REGULATORY PROTEIN 1 HOMOLOG"/>
    <property type="match status" value="1"/>
</dbReference>
<dbReference type="InterPro" id="IPR018612">
    <property type="entry name" value="NSRP1_N"/>
</dbReference>
<comment type="caution">
    <text evidence="5">The sequence shown here is derived from an EMBL/GenBank/DDBJ whole genome shotgun (WGS) entry which is preliminary data.</text>
</comment>
<dbReference type="GO" id="GO:0000381">
    <property type="term" value="P:regulation of alternative mRNA splicing, via spliceosome"/>
    <property type="evidence" value="ECO:0007669"/>
    <property type="project" value="InterPro"/>
</dbReference>
<proteinExistence type="inferred from homology"/>
<keyword evidence="2" id="KW-0175">Coiled coil</keyword>
<evidence type="ECO:0000259" key="4">
    <source>
        <dbReference type="Pfam" id="PF09745"/>
    </source>
</evidence>
<dbReference type="RefSeq" id="XP_018708844.1">
    <property type="nucleotide sequence ID" value="XM_018844394.1"/>
</dbReference>
<evidence type="ECO:0000256" key="2">
    <source>
        <dbReference type="ARBA" id="ARBA00023054"/>
    </source>
</evidence>
<evidence type="ECO:0000313" key="5">
    <source>
        <dbReference type="EMBL" id="OAA73886.1"/>
    </source>
</evidence>
<feature type="compositionally biased region" description="Basic and acidic residues" evidence="3">
    <location>
        <begin position="343"/>
        <end position="393"/>
    </location>
</feature>
<dbReference type="EMBL" id="AZHB01000001">
    <property type="protein sequence ID" value="OAA73886.1"/>
    <property type="molecule type" value="Genomic_DNA"/>
</dbReference>
<feature type="compositionally biased region" description="Basic and acidic residues" evidence="3">
    <location>
        <begin position="324"/>
        <end position="333"/>
    </location>
</feature>
<dbReference type="STRING" id="1081104.A0A168EJG7"/>
<accession>A0A168EJG7</accession>
<feature type="compositionally biased region" description="Low complexity" evidence="3">
    <location>
        <begin position="100"/>
        <end position="110"/>
    </location>
</feature>
<dbReference type="PANTHER" id="PTHR47845:SF1">
    <property type="entry name" value="NUCLEAR SPECKLE SPLICING REGULATORY PROTEIN 1 HOMOLOG"/>
    <property type="match status" value="1"/>
</dbReference>
<feature type="compositionally biased region" description="Basic and acidic residues" evidence="3">
    <location>
        <begin position="193"/>
        <end position="215"/>
    </location>
</feature>
<dbReference type="Pfam" id="PF09745">
    <property type="entry name" value="NSRP1_N"/>
    <property type="match status" value="1"/>
</dbReference>
<feature type="region of interest" description="Disordered" evidence="3">
    <location>
        <begin position="1"/>
        <end position="110"/>
    </location>
</feature>
<feature type="compositionally biased region" description="Acidic residues" evidence="3">
    <location>
        <begin position="31"/>
        <end position="41"/>
    </location>
</feature>
<dbReference type="GeneID" id="30017079"/>
<dbReference type="InterPro" id="IPR053246">
    <property type="entry name" value="NS_splicing_regulatory_protein"/>
</dbReference>